<dbReference type="PROSITE" id="PS50865">
    <property type="entry name" value="ZF_MYND_2"/>
    <property type="match status" value="1"/>
</dbReference>
<dbReference type="SUPFAM" id="SSF144232">
    <property type="entry name" value="HIT/MYND zinc finger-like"/>
    <property type="match status" value="1"/>
</dbReference>
<comment type="caution">
    <text evidence="7">The sequence shown here is derived from an EMBL/GenBank/DDBJ whole genome shotgun (WGS) entry which is preliminary data.</text>
</comment>
<dbReference type="GO" id="GO:0008270">
    <property type="term" value="F:zinc ion binding"/>
    <property type="evidence" value="ECO:0007669"/>
    <property type="project" value="UniProtKB-KW"/>
</dbReference>
<sequence length="202" mass="22315">MGDASQTCAACHRQSAKLLVCGQCKLARFCSSACQRQIWKAHKPICVAISNPHVDMLKSPGRGNGLFATKSFRRGELIVMEKSQNISKRELAQRGMLEQFGYTLSDSNSDETVAIHGPILSLVNHACIPNTWVKREAGPYRKLYARRDIAAGEELCSFYDGRDDPDEECCTPSSRAAKRASLLERFGLTCVCTHCQQDSGNL</sequence>
<keyword evidence="2 4" id="KW-0863">Zinc-finger</keyword>
<evidence type="ECO:0000256" key="2">
    <source>
        <dbReference type="ARBA" id="ARBA00022771"/>
    </source>
</evidence>
<gene>
    <name evidence="7" type="ORF">Ae201684_013484</name>
</gene>
<evidence type="ECO:0000256" key="3">
    <source>
        <dbReference type="ARBA" id="ARBA00022833"/>
    </source>
</evidence>
<dbReference type="PANTHER" id="PTHR12197:SF251">
    <property type="entry name" value="EG:BACR7C10.4 PROTEIN"/>
    <property type="match status" value="1"/>
</dbReference>
<dbReference type="PROSITE" id="PS50280">
    <property type="entry name" value="SET"/>
    <property type="match status" value="1"/>
</dbReference>
<dbReference type="PANTHER" id="PTHR12197">
    <property type="entry name" value="HISTONE-LYSINE N-METHYLTRANSFERASE SMYD"/>
    <property type="match status" value="1"/>
</dbReference>
<accession>A0A6G0WN39</accession>
<reference evidence="7 8" key="1">
    <citation type="submission" date="2019-07" db="EMBL/GenBank/DDBJ databases">
        <title>Genomics analysis of Aphanomyces spp. identifies a new class of oomycete effector associated with host adaptation.</title>
        <authorList>
            <person name="Gaulin E."/>
        </authorList>
    </citation>
    <scope>NUCLEOTIDE SEQUENCE [LARGE SCALE GENOMIC DNA]</scope>
    <source>
        <strain evidence="7 8">ATCC 201684</strain>
    </source>
</reference>
<dbReference type="Gene3D" id="2.170.270.10">
    <property type="entry name" value="SET domain"/>
    <property type="match status" value="1"/>
</dbReference>
<dbReference type="InterPro" id="IPR050869">
    <property type="entry name" value="H3K4_H4K5_MeTrfase"/>
</dbReference>
<keyword evidence="3" id="KW-0862">Zinc</keyword>
<feature type="domain" description="SET" evidence="5">
    <location>
        <begin position="43"/>
        <end position="160"/>
    </location>
</feature>
<evidence type="ECO:0000259" key="6">
    <source>
        <dbReference type="PROSITE" id="PS50865"/>
    </source>
</evidence>
<dbReference type="InterPro" id="IPR001214">
    <property type="entry name" value="SET_dom"/>
</dbReference>
<dbReference type="CDD" id="cd20071">
    <property type="entry name" value="SET_SMYD"/>
    <property type="match status" value="1"/>
</dbReference>
<dbReference type="SMART" id="SM00317">
    <property type="entry name" value="SET"/>
    <property type="match status" value="1"/>
</dbReference>
<dbReference type="AlphaFoldDB" id="A0A6G0WN39"/>
<keyword evidence="8" id="KW-1185">Reference proteome</keyword>
<feature type="domain" description="MYND-type" evidence="6">
    <location>
        <begin position="8"/>
        <end position="46"/>
    </location>
</feature>
<proteinExistence type="predicted"/>
<dbReference type="SUPFAM" id="SSF82199">
    <property type="entry name" value="SET domain"/>
    <property type="match status" value="1"/>
</dbReference>
<dbReference type="Pfam" id="PF00856">
    <property type="entry name" value="SET"/>
    <property type="match status" value="1"/>
</dbReference>
<dbReference type="Gene3D" id="6.10.140.2220">
    <property type="match status" value="1"/>
</dbReference>
<name>A0A6G0WN39_9STRA</name>
<dbReference type="Pfam" id="PF01753">
    <property type="entry name" value="zf-MYND"/>
    <property type="match status" value="1"/>
</dbReference>
<evidence type="ECO:0000256" key="1">
    <source>
        <dbReference type="ARBA" id="ARBA00022723"/>
    </source>
</evidence>
<organism evidence="7 8">
    <name type="scientific">Aphanomyces euteiches</name>
    <dbReference type="NCBI Taxonomy" id="100861"/>
    <lineage>
        <taxon>Eukaryota</taxon>
        <taxon>Sar</taxon>
        <taxon>Stramenopiles</taxon>
        <taxon>Oomycota</taxon>
        <taxon>Saprolegniomycetes</taxon>
        <taxon>Saprolegniales</taxon>
        <taxon>Verrucalvaceae</taxon>
        <taxon>Aphanomyces</taxon>
    </lineage>
</organism>
<dbReference type="Proteomes" id="UP000481153">
    <property type="component" value="Unassembled WGS sequence"/>
</dbReference>
<dbReference type="InterPro" id="IPR002893">
    <property type="entry name" value="Znf_MYND"/>
</dbReference>
<evidence type="ECO:0000256" key="4">
    <source>
        <dbReference type="PROSITE-ProRule" id="PRU00134"/>
    </source>
</evidence>
<evidence type="ECO:0000313" key="7">
    <source>
        <dbReference type="EMBL" id="KAF0728740.1"/>
    </source>
</evidence>
<evidence type="ECO:0000313" key="8">
    <source>
        <dbReference type="Proteomes" id="UP000481153"/>
    </source>
</evidence>
<evidence type="ECO:0008006" key="9">
    <source>
        <dbReference type="Google" id="ProtNLM"/>
    </source>
</evidence>
<keyword evidence="1" id="KW-0479">Metal-binding</keyword>
<dbReference type="VEuPathDB" id="FungiDB:AeMF1_020982"/>
<dbReference type="GO" id="GO:0005634">
    <property type="term" value="C:nucleus"/>
    <property type="evidence" value="ECO:0007669"/>
    <property type="project" value="TreeGrafter"/>
</dbReference>
<dbReference type="PROSITE" id="PS01360">
    <property type="entry name" value="ZF_MYND_1"/>
    <property type="match status" value="1"/>
</dbReference>
<dbReference type="InterPro" id="IPR046341">
    <property type="entry name" value="SET_dom_sf"/>
</dbReference>
<protein>
    <recommendedName>
        <fullName evidence="9">MYND-type domain-containing protein</fullName>
    </recommendedName>
</protein>
<dbReference type="EMBL" id="VJMJ01000173">
    <property type="protein sequence ID" value="KAF0728740.1"/>
    <property type="molecule type" value="Genomic_DNA"/>
</dbReference>
<evidence type="ECO:0000259" key="5">
    <source>
        <dbReference type="PROSITE" id="PS50280"/>
    </source>
</evidence>